<dbReference type="Proteomes" id="UP000186817">
    <property type="component" value="Unassembled WGS sequence"/>
</dbReference>
<dbReference type="AlphaFoldDB" id="A0A1Q9BSX1"/>
<feature type="non-terminal residue" evidence="1">
    <location>
        <position position="1"/>
    </location>
</feature>
<sequence length="31" mass="3228">ALVSGILNLPYEWALMLQQPTGDGGPDAGSR</sequence>
<protein>
    <submittedName>
        <fullName evidence="1">Uncharacterized protein</fullName>
    </submittedName>
</protein>
<proteinExistence type="predicted"/>
<reference evidence="1 2" key="1">
    <citation type="submission" date="2016-02" db="EMBL/GenBank/DDBJ databases">
        <title>Genome analysis of coral dinoflagellate symbionts highlights evolutionary adaptations to a symbiotic lifestyle.</title>
        <authorList>
            <person name="Aranda M."/>
            <person name="Li Y."/>
            <person name="Liew Y.J."/>
            <person name="Baumgarten S."/>
            <person name="Simakov O."/>
            <person name="Wilson M."/>
            <person name="Piel J."/>
            <person name="Ashoor H."/>
            <person name="Bougouffa S."/>
            <person name="Bajic V.B."/>
            <person name="Ryu T."/>
            <person name="Ravasi T."/>
            <person name="Bayer T."/>
            <person name="Micklem G."/>
            <person name="Kim H."/>
            <person name="Bhak J."/>
            <person name="Lajeunesse T.C."/>
            <person name="Voolstra C.R."/>
        </authorList>
    </citation>
    <scope>NUCLEOTIDE SEQUENCE [LARGE SCALE GENOMIC DNA]</scope>
    <source>
        <strain evidence="1 2">CCMP2467</strain>
    </source>
</reference>
<comment type="caution">
    <text evidence="1">The sequence shown here is derived from an EMBL/GenBank/DDBJ whole genome shotgun (WGS) entry which is preliminary data.</text>
</comment>
<dbReference type="EMBL" id="LSRX01004753">
    <property type="protein sequence ID" value="OLP73793.1"/>
    <property type="molecule type" value="Genomic_DNA"/>
</dbReference>
<gene>
    <name evidence="1" type="ORF">AK812_SmicGene46851</name>
</gene>
<evidence type="ECO:0000313" key="1">
    <source>
        <dbReference type="EMBL" id="OLP73793.1"/>
    </source>
</evidence>
<organism evidence="1 2">
    <name type="scientific">Symbiodinium microadriaticum</name>
    <name type="common">Dinoflagellate</name>
    <name type="synonym">Zooxanthella microadriatica</name>
    <dbReference type="NCBI Taxonomy" id="2951"/>
    <lineage>
        <taxon>Eukaryota</taxon>
        <taxon>Sar</taxon>
        <taxon>Alveolata</taxon>
        <taxon>Dinophyceae</taxon>
        <taxon>Suessiales</taxon>
        <taxon>Symbiodiniaceae</taxon>
        <taxon>Symbiodinium</taxon>
    </lineage>
</organism>
<evidence type="ECO:0000313" key="2">
    <source>
        <dbReference type="Proteomes" id="UP000186817"/>
    </source>
</evidence>
<feature type="non-terminal residue" evidence="1">
    <location>
        <position position="31"/>
    </location>
</feature>
<accession>A0A1Q9BSX1</accession>
<keyword evidence="2" id="KW-1185">Reference proteome</keyword>
<name>A0A1Q9BSX1_SYMMI</name>